<feature type="domain" description="Fungal-type protein kinase" evidence="2">
    <location>
        <begin position="23"/>
        <end position="149"/>
    </location>
</feature>
<gene>
    <name evidence="3" type="ORF">D9615_008932</name>
</gene>
<dbReference type="Gene3D" id="1.10.510.10">
    <property type="entry name" value="Transferase(Phosphotransferase) domain 1"/>
    <property type="match status" value="1"/>
</dbReference>
<dbReference type="InterPro" id="IPR011009">
    <property type="entry name" value="Kinase-like_dom_sf"/>
</dbReference>
<accession>A0A8H5H113</accession>
<dbReference type="SUPFAM" id="SSF56112">
    <property type="entry name" value="Protein kinase-like (PK-like)"/>
    <property type="match status" value="1"/>
</dbReference>
<reference evidence="3 4" key="1">
    <citation type="journal article" date="2020" name="ISME J.">
        <title>Uncovering the hidden diversity of litter-decomposition mechanisms in mushroom-forming fungi.</title>
        <authorList>
            <person name="Floudas D."/>
            <person name="Bentzer J."/>
            <person name="Ahren D."/>
            <person name="Johansson T."/>
            <person name="Persson P."/>
            <person name="Tunlid A."/>
        </authorList>
    </citation>
    <scope>NUCLEOTIDE SEQUENCE [LARGE SCALE GENOMIC DNA]</scope>
    <source>
        <strain evidence="3 4">CBS 661.87</strain>
    </source>
</reference>
<dbReference type="PANTHER" id="PTHR38248:SF2">
    <property type="entry name" value="FUNK1 11"/>
    <property type="match status" value="1"/>
</dbReference>
<dbReference type="PROSITE" id="PS00109">
    <property type="entry name" value="PROTEIN_KINASE_TYR"/>
    <property type="match status" value="1"/>
</dbReference>
<dbReference type="Pfam" id="PF17667">
    <property type="entry name" value="Pkinase_fungal"/>
    <property type="match status" value="1"/>
</dbReference>
<proteinExistence type="predicted"/>
<organism evidence="3 4">
    <name type="scientific">Tricholomella constricta</name>
    <dbReference type="NCBI Taxonomy" id="117010"/>
    <lineage>
        <taxon>Eukaryota</taxon>
        <taxon>Fungi</taxon>
        <taxon>Dikarya</taxon>
        <taxon>Basidiomycota</taxon>
        <taxon>Agaricomycotina</taxon>
        <taxon>Agaricomycetes</taxon>
        <taxon>Agaricomycetidae</taxon>
        <taxon>Agaricales</taxon>
        <taxon>Tricholomatineae</taxon>
        <taxon>Lyophyllaceae</taxon>
        <taxon>Tricholomella</taxon>
    </lineage>
</organism>
<evidence type="ECO:0000256" key="1">
    <source>
        <dbReference type="SAM" id="MobiDB-lite"/>
    </source>
</evidence>
<dbReference type="Proteomes" id="UP000565441">
    <property type="component" value="Unassembled WGS sequence"/>
</dbReference>
<dbReference type="InterPro" id="IPR008266">
    <property type="entry name" value="Tyr_kinase_AS"/>
</dbReference>
<name>A0A8H5H113_9AGAR</name>
<protein>
    <recommendedName>
        <fullName evidence="2">Fungal-type protein kinase domain-containing protein</fullName>
    </recommendedName>
</protein>
<dbReference type="EMBL" id="JAACJP010000035">
    <property type="protein sequence ID" value="KAF5374639.1"/>
    <property type="molecule type" value="Genomic_DNA"/>
</dbReference>
<dbReference type="InterPro" id="IPR040976">
    <property type="entry name" value="Pkinase_fungal"/>
</dbReference>
<dbReference type="AlphaFoldDB" id="A0A8H5H113"/>
<evidence type="ECO:0000313" key="4">
    <source>
        <dbReference type="Proteomes" id="UP000565441"/>
    </source>
</evidence>
<dbReference type="GO" id="GO:0004672">
    <property type="term" value="F:protein kinase activity"/>
    <property type="evidence" value="ECO:0007669"/>
    <property type="project" value="InterPro"/>
</dbReference>
<evidence type="ECO:0000259" key="2">
    <source>
        <dbReference type="Pfam" id="PF17667"/>
    </source>
</evidence>
<dbReference type="OrthoDB" id="2747778at2759"/>
<comment type="caution">
    <text evidence="3">The sequence shown here is derived from an EMBL/GenBank/DDBJ whole genome shotgun (WGS) entry which is preliminary data.</text>
</comment>
<feature type="region of interest" description="Disordered" evidence="1">
    <location>
        <begin position="1"/>
        <end position="26"/>
    </location>
</feature>
<keyword evidence="4" id="KW-1185">Reference proteome</keyword>
<dbReference type="PANTHER" id="PTHR38248">
    <property type="entry name" value="FUNK1 6"/>
    <property type="match status" value="1"/>
</dbReference>
<evidence type="ECO:0000313" key="3">
    <source>
        <dbReference type="EMBL" id="KAF5374639.1"/>
    </source>
</evidence>
<feature type="compositionally biased region" description="Polar residues" evidence="1">
    <location>
        <begin position="1"/>
        <end position="10"/>
    </location>
</feature>
<sequence>MPVKTSSVRGTRSAPPKRNGGNDSSRIHHRLVANFIGKSLNTCTSSKDLIRVAFDAFKAHQQAYKTCGIVHGDISVRNILIKNDDSGPGGVLHDWDLANYEVGADRHYERTGTREFTSCLILTNHPGHSHDAHTIQDSMESFFYIILYTALRYFPYIGSENAASMIKDIIFEYERVNWSTGYHRKLFLQTRSFNVHGIQFISEPLHCWFAWVHKDLSEWIQCVAPPPGSQIAKIYPGASDSLDLTLTKNTTTISRDRCALYTHAGMVKIFERVLSLDSWPLEDEKPVDSFIACRSAVKHTMEDDYVDQGGLLDPALTKTKRRRTAKSRSISGIQKSLPDL</sequence>